<dbReference type="Ensembl" id="ENSCCRT00010106852.1">
    <property type="protein sequence ID" value="ENSCCRP00010096352.1"/>
    <property type="gene ID" value="ENSCCRG00010042168.1"/>
</dbReference>
<evidence type="ECO:0000313" key="3">
    <source>
        <dbReference type="Proteomes" id="UP000694427"/>
    </source>
</evidence>
<reference evidence="2" key="1">
    <citation type="submission" date="2025-08" db="UniProtKB">
        <authorList>
            <consortium name="Ensembl"/>
        </authorList>
    </citation>
    <scope>IDENTIFICATION</scope>
</reference>
<accession>A0A8C1NT10</accession>
<evidence type="ECO:0000313" key="2">
    <source>
        <dbReference type="Ensembl" id="ENSCCRP00010096352.1"/>
    </source>
</evidence>
<dbReference type="Proteomes" id="UP000694427">
    <property type="component" value="Unplaced"/>
</dbReference>
<feature type="domain" description="Endoplasmic reticulum vesicle transporter C-terminal" evidence="1">
    <location>
        <begin position="2"/>
        <end position="52"/>
    </location>
</feature>
<dbReference type="Pfam" id="PF07970">
    <property type="entry name" value="COPIIcoated_ERV"/>
    <property type="match status" value="1"/>
</dbReference>
<proteinExistence type="predicted"/>
<organism evidence="2 3">
    <name type="scientific">Cyprinus carpio</name>
    <name type="common">Common carp</name>
    <dbReference type="NCBI Taxonomy" id="7962"/>
    <lineage>
        <taxon>Eukaryota</taxon>
        <taxon>Metazoa</taxon>
        <taxon>Chordata</taxon>
        <taxon>Craniata</taxon>
        <taxon>Vertebrata</taxon>
        <taxon>Euteleostomi</taxon>
        <taxon>Actinopterygii</taxon>
        <taxon>Neopterygii</taxon>
        <taxon>Teleostei</taxon>
        <taxon>Ostariophysi</taxon>
        <taxon>Cypriniformes</taxon>
        <taxon>Cyprinidae</taxon>
        <taxon>Cyprininae</taxon>
        <taxon>Cyprinus</taxon>
    </lineage>
</organism>
<dbReference type="InterPro" id="IPR012936">
    <property type="entry name" value="Erv_C"/>
</dbReference>
<sequence length="80" mass="9372">MLFQYFITAVPTKLHTSGVSVNMHHFSVTEQEWVVSNKKSSHGVSGIFIKLMVRVREEHMPLCVSCETVWHHLRNLFDFR</sequence>
<name>A0A8C1NT10_CYPCA</name>
<dbReference type="AlphaFoldDB" id="A0A8C1NT10"/>
<protein>
    <recommendedName>
        <fullName evidence="1">Endoplasmic reticulum vesicle transporter C-terminal domain-containing protein</fullName>
    </recommendedName>
</protein>
<reference evidence="2" key="2">
    <citation type="submission" date="2025-09" db="UniProtKB">
        <authorList>
            <consortium name="Ensembl"/>
        </authorList>
    </citation>
    <scope>IDENTIFICATION</scope>
</reference>
<evidence type="ECO:0000259" key="1">
    <source>
        <dbReference type="Pfam" id="PF07970"/>
    </source>
</evidence>
<keyword evidence="3" id="KW-1185">Reference proteome</keyword>